<dbReference type="SMART" id="SM01359">
    <property type="entry name" value="A2M_N_2"/>
    <property type="match status" value="1"/>
</dbReference>
<dbReference type="SUPFAM" id="SSF48239">
    <property type="entry name" value="Terpenoid cyclases/Protein prenyltransferases"/>
    <property type="match status" value="1"/>
</dbReference>
<keyword evidence="9" id="KW-1185">Reference proteome</keyword>
<dbReference type="RefSeq" id="WP_377070382.1">
    <property type="nucleotide sequence ID" value="NZ_JBHMEC010000018.1"/>
</dbReference>
<organism evidence="8 9">
    <name type="scientific">Roseovarius ramblicola</name>
    <dbReference type="NCBI Taxonomy" id="2022336"/>
    <lineage>
        <taxon>Bacteria</taxon>
        <taxon>Pseudomonadati</taxon>
        <taxon>Pseudomonadota</taxon>
        <taxon>Alphaproteobacteria</taxon>
        <taxon>Rhodobacterales</taxon>
        <taxon>Roseobacteraceae</taxon>
        <taxon>Roseovarius</taxon>
    </lineage>
</organism>
<dbReference type="Gene3D" id="2.60.40.1930">
    <property type="match status" value="1"/>
</dbReference>
<dbReference type="CDD" id="cd01100">
    <property type="entry name" value="APPLE_Factor_XI_like"/>
    <property type="match status" value="1"/>
</dbReference>
<dbReference type="Pfam" id="PF01835">
    <property type="entry name" value="MG2"/>
    <property type="match status" value="1"/>
</dbReference>
<dbReference type="SMART" id="SM01419">
    <property type="entry name" value="Thiol-ester_cl"/>
    <property type="match status" value="1"/>
</dbReference>
<reference evidence="8 9" key="1">
    <citation type="submission" date="2024-09" db="EMBL/GenBank/DDBJ databases">
        <authorList>
            <person name="Sun Q."/>
            <person name="Mori K."/>
        </authorList>
    </citation>
    <scope>NUCLEOTIDE SEQUENCE [LARGE SCALE GENOMIC DNA]</scope>
    <source>
        <strain evidence="8 9">CECT 9424</strain>
    </source>
</reference>
<dbReference type="Gene3D" id="3.50.4.10">
    <property type="entry name" value="Hepatocyte Growth Factor"/>
    <property type="match status" value="1"/>
</dbReference>
<protein>
    <submittedName>
        <fullName evidence="8">MG2 domain-containing protein</fullName>
    </submittedName>
</protein>
<dbReference type="InterPro" id="IPR003609">
    <property type="entry name" value="Pan_app"/>
</dbReference>
<dbReference type="Pfam" id="PF21142">
    <property type="entry name" value="A2M_bMG2"/>
    <property type="match status" value="1"/>
</dbReference>
<name>A0ABV5I2C1_9RHOB</name>
<dbReference type="InterPro" id="IPR049120">
    <property type="entry name" value="A2M_bMG2"/>
</dbReference>
<dbReference type="InterPro" id="IPR002890">
    <property type="entry name" value="MG2"/>
</dbReference>
<dbReference type="InterPro" id="IPR026284">
    <property type="entry name" value="A2MG_proteobact"/>
</dbReference>
<dbReference type="Proteomes" id="UP001589670">
    <property type="component" value="Unassembled WGS sequence"/>
</dbReference>
<dbReference type="Pfam" id="PF17962">
    <property type="entry name" value="bMG6"/>
    <property type="match status" value="1"/>
</dbReference>
<dbReference type="PANTHER" id="PTHR40094:SF1">
    <property type="entry name" value="UBIQUITIN DOMAIN-CONTAINING PROTEIN"/>
    <property type="match status" value="1"/>
</dbReference>
<dbReference type="InterPro" id="IPR001599">
    <property type="entry name" value="Macroglobln_a2"/>
</dbReference>
<dbReference type="InterPro" id="IPR011625">
    <property type="entry name" value="A2M_N_BRD"/>
</dbReference>
<accession>A0ABV5I2C1</accession>
<dbReference type="InterPro" id="IPR041203">
    <property type="entry name" value="Bact_A2M_MG5"/>
</dbReference>
<sequence>MGQGTTVATGCAKALNAAADGFRVLWHLVKGAVFCGLCATAVVAQGVAPVPERRSVVTEDVDFRGADLGPVFDTTPERCERLCLARADCAAFTYNSRSNACFPKAGVTRVVPYEGAFSARIVEADPQALARAGARAVALDTLRAGDFDAARALAQEVGRRHSAAAGMPVAEMLEIAQARQRAGDFAGALRWTGAAVAHGDEAAIWAAYARLSLRIGDGNARNKRRMDAQALSAALNAYLRARTPEGEARALSVAARALERLGRGRDTIDVLRLAQVRAPLPGVAAALERAVARFGFRITGHSADNESAAPRICAEFSEPLVKAGLDYTPYLRLPDPGLAVIVEERQLCLDGVRHGERYRVTFRAGLPAASGEVLAGDTTIAVYVRDRAPFVRFPGRAYVLPRASGAALPVETVNLDEVALRLRRVSDRNLLRSMQEGLFARPLSSWQERDFTGEIAEEVWIGTGEVENVLNRTMTTRLPLSPVLKDQPPGIYALSAARPDGTGDEAAATQWFVLSDLGLTTLSGQDGLHVFVRSLTDAAPRGVVGITLLSRANRVLATATTDAQGHARLAPGLMRGTGGAAPALVLARAGDGAAEDMTFLSLTEPAFDLSDRGVEGRAPAGPVDVFLTTDRGAYRAGEVIHATALARDAQAQAIPGLPLTAILTRPDGVEYARHLSAEAAAGGHVFAMKVGEAAPRGTWTVAIHADVEAPALARQSVLVEDFLPERLDMDLSLPDGPLDPDTPAPLGVTARYLFGAPGARLDVSGRVTLRPAEGLDAYPGYTFGRHDEIPSPRSAMIEGGRTDAEGRLRLPLPLPDIPGAGHPLEAVATVTVQEGSGRPVERRITRPVAAQGALIGIRPGFDGVVPEGSEARFALLGLDRKEHPAPMDLRWTVNRVETRYQWYQEYGRWSWEPVTRRVRVATGTLETDGTPAPLSVPVDWGRYELIVERMDGDYVAASVGFDAGWFAPAGAADTPDMLEMSLDKPRYRSGDTAMLRLVPRRPGKALITVMADRVIHMEAVDVPEGASVVPLTVTDDWGTGAYVTAQVIRPMNVAAGQTPARALGLAHAAIDPGDRQLAVRIDAPEAPAPRGPMGVAVEVDGVAEGETAYVTLAAVDLGILNLTGFEAPDPSAHYFGQRRLGVEIRDLYGRLIDGMSGAEGRVRSGGDGGAVQRQAPPPEGELMARFTGPLAVGPDGVARATVDLPDFNGTVRLMAVAWSPRAVGQAARDVLVRDPVVLSASLPRFLAPGDESRMRLEITHADGPAGPVGVEVSAGEGLRAGDAPATVDLAKGGQAVVTVPVTARHEGTHDIHVTLTTPDGKALTKRLSLSVRANDPAVSVTRRFSLAPGDTFTLDDNVFAGLRPGSARAVVSAGPLARLDAPGLLAALDRYPYGCTEQVASAALPLLYFDEVAEAMGLAGGADITARIGDAVRQVLSRQGSGGSFGLWQAGSGDFWLDAYVTDVLSRARAAGHAVPERAFAMALDNLRNRIAYAPDFDRGGEDIAYALMVLAREGAAAMGDLRYYADVKADAFATPLSLAQLGAALAAYGDPVRADRLFSQASARLAEADRGAQGWRSDYGSALRDRAGLLTLAAEAGSEAVDRAALAAPLAVQDRRLSTQEQAWTLMAAHALIDGPGAAGLSLDGLPVAGPMVRVQEAGAAPQAIRNDGTRVTDITLSTLGVPKGATPVTAQGYAIERRYFTLDGAPLDADTVQAGTRLVAVLRVTPATGGGGRLMVDDALPAGLEIDNPNLLRAGDIAALDWLDPATPEHAGFREDRFLAAVDLREEDPFELAYIVRAVTPGSYHHPAALVEDMYRPALRATTASGRFTVTP</sequence>
<dbReference type="Pfam" id="PF07703">
    <property type="entry name" value="A2M_BRD"/>
    <property type="match status" value="1"/>
</dbReference>
<dbReference type="InterPro" id="IPR041246">
    <property type="entry name" value="Bact_MG10"/>
</dbReference>
<feature type="domain" description="Alpha-2-macroglobulin bait region" evidence="6">
    <location>
        <begin position="978"/>
        <end position="1122"/>
    </location>
</feature>
<evidence type="ECO:0000313" key="8">
    <source>
        <dbReference type="EMBL" id="MFB9150833.1"/>
    </source>
</evidence>
<evidence type="ECO:0000259" key="5">
    <source>
        <dbReference type="SMART" id="SM00223"/>
    </source>
</evidence>
<feature type="domain" description="Apple" evidence="5">
    <location>
        <begin position="57"/>
        <end position="119"/>
    </location>
</feature>
<dbReference type="InterPro" id="IPR021868">
    <property type="entry name" value="Alpha_2_Macroglob_MG3"/>
</dbReference>
<dbReference type="PANTHER" id="PTHR40094">
    <property type="entry name" value="ALPHA-2-MACROGLOBULIN HOMOLOG"/>
    <property type="match status" value="1"/>
</dbReference>
<comment type="caution">
    <text evidence="8">The sequence shown here is derived from an EMBL/GenBank/DDBJ whole genome shotgun (WGS) entry which is preliminary data.</text>
</comment>
<gene>
    <name evidence="8" type="ORF">ACFFU4_13850</name>
</gene>
<dbReference type="Pfam" id="PF17973">
    <property type="entry name" value="bMG10"/>
    <property type="match status" value="1"/>
</dbReference>
<dbReference type="InterPro" id="IPR041462">
    <property type="entry name" value="Bact_A2M_MG6"/>
</dbReference>
<evidence type="ECO:0000256" key="3">
    <source>
        <dbReference type="ARBA" id="ARBA00022737"/>
    </source>
</evidence>
<keyword evidence="3" id="KW-0677">Repeat</keyword>
<keyword evidence="4" id="KW-1015">Disulfide bond</keyword>
<keyword evidence="2" id="KW-0732">Signal</keyword>
<dbReference type="InterPro" id="IPR047565">
    <property type="entry name" value="Alpha-macroglob_thiol-ester_cl"/>
</dbReference>
<proteinExistence type="inferred from homology"/>
<dbReference type="Pfam" id="PF00207">
    <property type="entry name" value="A2M"/>
    <property type="match status" value="1"/>
</dbReference>
<evidence type="ECO:0000259" key="6">
    <source>
        <dbReference type="SMART" id="SM01359"/>
    </source>
</evidence>
<dbReference type="InterPro" id="IPR008930">
    <property type="entry name" value="Terpenoid_cyclase/PrenylTrfase"/>
</dbReference>
<dbReference type="InterPro" id="IPR000177">
    <property type="entry name" value="Apple"/>
</dbReference>
<dbReference type="SMART" id="SM00223">
    <property type="entry name" value="APPLE"/>
    <property type="match status" value="1"/>
</dbReference>
<dbReference type="CDD" id="cd02891">
    <property type="entry name" value="A2M_like"/>
    <property type="match status" value="1"/>
</dbReference>
<evidence type="ECO:0000256" key="4">
    <source>
        <dbReference type="ARBA" id="ARBA00023157"/>
    </source>
</evidence>
<dbReference type="Pfam" id="PF11974">
    <property type="entry name" value="bMG3"/>
    <property type="match status" value="1"/>
</dbReference>
<dbReference type="Pfam" id="PF00024">
    <property type="entry name" value="PAN_1"/>
    <property type="match status" value="1"/>
</dbReference>
<dbReference type="EMBL" id="JBHMEC010000018">
    <property type="protein sequence ID" value="MFB9150833.1"/>
    <property type="molecule type" value="Genomic_DNA"/>
</dbReference>
<evidence type="ECO:0000313" key="9">
    <source>
        <dbReference type="Proteomes" id="UP001589670"/>
    </source>
</evidence>
<evidence type="ECO:0000256" key="1">
    <source>
        <dbReference type="ARBA" id="ARBA00010556"/>
    </source>
</evidence>
<evidence type="ECO:0000256" key="2">
    <source>
        <dbReference type="ARBA" id="ARBA00022729"/>
    </source>
</evidence>
<comment type="similarity">
    <text evidence="1">Belongs to the protease inhibitor I39 (alpha-2-macroglobulin) family. Bacterial alpha-2-macroglobulin subfamily.</text>
</comment>
<dbReference type="PIRSF" id="PIRSF038980">
    <property type="entry name" value="A2M_bac"/>
    <property type="match status" value="1"/>
</dbReference>
<dbReference type="SMART" id="SM01360">
    <property type="entry name" value="A2M"/>
    <property type="match status" value="1"/>
</dbReference>
<feature type="domain" description="Alpha-2-macroglobulin" evidence="7">
    <location>
        <begin position="1184"/>
        <end position="1272"/>
    </location>
</feature>
<dbReference type="InterPro" id="IPR051802">
    <property type="entry name" value="YfhM-like"/>
</dbReference>
<dbReference type="Pfam" id="PF17972">
    <property type="entry name" value="bMG5"/>
    <property type="match status" value="1"/>
</dbReference>
<evidence type="ECO:0000259" key="7">
    <source>
        <dbReference type="SMART" id="SM01360"/>
    </source>
</evidence>
<dbReference type="Gene3D" id="1.50.10.20">
    <property type="match status" value="1"/>
</dbReference>